<dbReference type="PANTHER" id="PTHR33136">
    <property type="entry name" value="RAPID ALKALINIZATION FACTOR-LIKE"/>
    <property type="match status" value="1"/>
</dbReference>
<evidence type="ECO:0000256" key="2">
    <source>
        <dbReference type="ARBA" id="ARBA00009178"/>
    </source>
</evidence>
<evidence type="ECO:0000256" key="4">
    <source>
        <dbReference type="ARBA" id="ARBA00022702"/>
    </source>
</evidence>
<dbReference type="Pfam" id="PF05498">
    <property type="entry name" value="RALF"/>
    <property type="match status" value="1"/>
</dbReference>
<evidence type="ECO:0000313" key="8">
    <source>
        <dbReference type="EMBL" id="MPA33871.1"/>
    </source>
</evidence>
<dbReference type="GO" id="GO:0005179">
    <property type="term" value="F:hormone activity"/>
    <property type="evidence" value="ECO:0007669"/>
    <property type="project" value="UniProtKB-KW"/>
</dbReference>
<dbReference type="GO" id="GO:0019722">
    <property type="term" value="P:calcium-mediated signaling"/>
    <property type="evidence" value="ECO:0007669"/>
    <property type="project" value="TreeGrafter"/>
</dbReference>
<keyword evidence="5 7" id="KW-0732">Signal</keyword>
<proteinExistence type="inferred from homology"/>
<dbReference type="GO" id="GO:0005576">
    <property type="term" value="C:extracellular region"/>
    <property type="evidence" value="ECO:0007669"/>
    <property type="project" value="UniProtKB-SubCell"/>
</dbReference>
<name>A0A5B6YQ86_DAVIN</name>
<dbReference type="InterPro" id="IPR008801">
    <property type="entry name" value="RALF"/>
</dbReference>
<comment type="subcellular location">
    <subcellularLocation>
        <location evidence="1">Secreted</location>
    </subcellularLocation>
</comment>
<keyword evidence="4" id="KW-0372">Hormone</keyword>
<evidence type="ECO:0000256" key="3">
    <source>
        <dbReference type="ARBA" id="ARBA00022525"/>
    </source>
</evidence>
<feature type="chain" id="PRO_5023028604" evidence="7">
    <location>
        <begin position="20"/>
        <end position="109"/>
    </location>
</feature>
<protein>
    <submittedName>
        <fullName evidence="8">Putative Rapid ALkalinization Factor</fullName>
    </submittedName>
</protein>
<dbReference type="PANTHER" id="PTHR33136:SF89">
    <property type="entry name" value="PROTEIN RALF-LIKE 19"/>
    <property type="match status" value="1"/>
</dbReference>
<dbReference type="GO" id="GO:0009506">
    <property type="term" value="C:plasmodesma"/>
    <property type="evidence" value="ECO:0007669"/>
    <property type="project" value="TreeGrafter"/>
</dbReference>
<evidence type="ECO:0000256" key="7">
    <source>
        <dbReference type="SAM" id="SignalP"/>
    </source>
</evidence>
<keyword evidence="3" id="KW-0964">Secreted</keyword>
<keyword evidence="6" id="KW-1015">Disulfide bond</keyword>
<evidence type="ECO:0000256" key="1">
    <source>
        <dbReference type="ARBA" id="ARBA00004613"/>
    </source>
</evidence>
<reference evidence="8" key="1">
    <citation type="submission" date="2019-08" db="EMBL/GenBank/DDBJ databases">
        <title>Reference gene set and small RNA set construction with multiple tissues from Davidia involucrata Baill.</title>
        <authorList>
            <person name="Yang H."/>
            <person name="Zhou C."/>
            <person name="Li G."/>
            <person name="Wang J."/>
            <person name="Gao P."/>
            <person name="Wang M."/>
            <person name="Wang R."/>
            <person name="Zhao Y."/>
        </authorList>
    </citation>
    <scope>NUCLEOTIDE SEQUENCE</scope>
    <source>
        <tissue evidence="8">Mixed with DoveR01_LX</tissue>
    </source>
</reference>
<accession>A0A5B6YQ86</accession>
<dbReference type="AlphaFoldDB" id="A0A5B6YQ86"/>
<comment type="similarity">
    <text evidence="2">Belongs to the plant rapid alkalinization factor (RALF) family.</text>
</comment>
<evidence type="ECO:0000256" key="6">
    <source>
        <dbReference type="ARBA" id="ARBA00023157"/>
    </source>
</evidence>
<dbReference type="EMBL" id="GHES01003312">
    <property type="protein sequence ID" value="MPA33871.1"/>
    <property type="molecule type" value="Transcribed_RNA"/>
</dbReference>
<evidence type="ECO:0000256" key="5">
    <source>
        <dbReference type="ARBA" id="ARBA00022729"/>
    </source>
</evidence>
<feature type="signal peptide" evidence="7">
    <location>
        <begin position="1"/>
        <end position="19"/>
    </location>
</feature>
<organism evidence="8">
    <name type="scientific">Davidia involucrata</name>
    <name type="common">Dove tree</name>
    <dbReference type="NCBI Taxonomy" id="16924"/>
    <lineage>
        <taxon>Eukaryota</taxon>
        <taxon>Viridiplantae</taxon>
        <taxon>Streptophyta</taxon>
        <taxon>Embryophyta</taxon>
        <taxon>Tracheophyta</taxon>
        <taxon>Spermatophyta</taxon>
        <taxon>Magnoliopsida</taxon>
        <taxon>eudicotyledons</taxon>
        <taxon>Gunneridae</taxon>
        <taxon>Pentapetalae</taxon>
        <taxon>asterids</taxon>
        <taxon>Cornales</taxon>
        <taxon>Nyssaceae</taxon>
        <taxon>Davidia</taxon>
    </lineage>
</organism>
<sequence>MGLRLGMILLMALAMAVESSIYNDARWGNVAHLNLDSLRSRDISFTCSGQVGDCIDEAEEMMMDSEASRRTLALSQRFISYRAFDKDHVPCNRRGQSYYSCNKRRGAYP</sequence>
<gene>
    <name evidence="8" type="ORF">Din_003312</name>
</gene>